<dbReference type="EMBL" id="LAZR01006568">
    <property type="protein sequence ID" value="KKM91198.1"/>
    <property type="molecule type" value="Genomic_DNA"/>
</dbReference>
<evidence type="ECO:0000313" key="1">
    <source>
        <dbReference type="EMBL" id="KKM91198.1"/>
    </source>
</evidence>
<gene>
    <name evidence="1" type="ORF">LCGC14_1230900</name>
</gene>
<organism evidence="1">
    <name type="scientific">marine sediment metagenome</name>
    <dbReference type="NCBI Taxonomy" id="412755"/>
    <lineage>
        <taxon>unclassified sequences</taxon>
        <taxon>metagenomes</taxon>
        <taxon>ecological metagenomes</taxon>
    </lineage>
</organism>
<proteinExistence type="predicted"/>
<accession>A0A0F9LCP1</accession>
<comment type="caution">
    <text evidence="1">The sequence shown here is derived from an EMBL/GenBank/DDBJ whole genome shotgun (WGS) entry which is preliminary data.</text>
</comment>
<dbReference type="AlphaFoldDB" id="A0A0F9LCP1"/>
<reference evidence="1" key="1">
    <citation type="journal article" date="2015" name="Nature">
        <title>Complex archaea that bridge the gap between prokaryotes and eukaryotes.</title>
        <authorList>
            <person name="Spang A."/>
            <person name="Saw J.H."/>
            <person name="Jorgensen S.L."/>
            <person name="Zaremba-Niedzwiedzka K."/>
            <person name="Martijn J."/>
            <person name="Lind A.E."/>
            <person name="van Eijk R."/>
            <person name="Schleper C."/>
            <person name="Guy L."/>
            <person name="Ettema T.J."/>
        </authorList>
    </citation>
    <scope>NUCLEOTIDE SEQUENCE</scope>
</reference>
<sequence length="79" mass="9416">MSTYIKFHGPYSSATGKTSIWEVIPKDADHTRIGEVRWFGRWRKYAFFPLSETVFEQVCLRDIADFCETKTKEHKQRKK</sequence>
<name>A0A0F9LCP1_9ZZZZ</name>
<protein>
    <submittedName>
        <fullName evidence="1">Uncharacterized protein</fullName>
    </submittedName>
</protein>